<evidence type="ECO:0000256" key="3">
    <source>
        <dbReference type="ARBA" id="ARBA00023157"/>
    </source>
</evidence>
<dbReference type="GO" id="GO:0009897">
    <property type="term" value="C:external side of plasma membrane"/>
    <property type="evidence" value="ECO:0007669"/>
    <property type="project" value="TreeGrafter"/>
</dbReference>
<keyword evidence="6" id="KW-1185">Reference proteome</keyword>
<feature type="chain" id="PRO_5039892159" evidence="4">
    <location>
        <begin position="25"/>
        <end position="257"/>
    </location>
</feature>
<protein>
    <submittedName>
        <fullName evidence="7">Retbindin</fullName>
    </submittedName>
</protein>
<dbReference type="InterPro" id="IPR018143">
    <property type="entry name" value="Folate_rcpt-like"/>
</dbReference>
<feature type="signal peptide" evidence="4">
    <location>
        <begin position="1"/>
        <end position="24"/>
    </location>
</feature>
<sequence>MRGGGHTNWIMVMALALIMYWASAKDIENHCLPGGKHKANPSPEGQLGVCQIYAENACCSPEVAQELSKANARSWNHCGSLSIRCEEYLRQLDCFYHCSPTAAQWPHPQQPTALLAVPLCQSFCDQWYNACREDLTCPGNWHWGADRHNCSQERHSYGQMYRDGKELCENIWDDAFTVSTDPCQCLMLGASDTVFSASYSHLKESNGLKEADINKEGEERKGHGSPCTGNLLLQRLKRNLRKRSIFVEDMEGSGSGF</sequence>
<dbReference type="PANTHER" id="PTHR10517:SF19">
    <property type="entry name" value="RETBINDIN"/>
    <property type="match status" value="1"/>
</dbReference>
<evidence type="ECO:0000256" key="2">
    <source>
        <dbReference type="ARBA" id="ARBA00022729"/>
    </source>
</evidence>
<dbReference type="InterPro" id="IPR004269">
    <property type="entry name" value="Folate_rcpt"/>
</dbReference>
<evidence type="ECO:0000313" key="7">
    <source>
        <dbReference type="RefSeq" id="XP_025024435.1"/>
    </source>
</evidence>
<keyword evidence="2 4" id="KW-0732">Signal</keyword>
<accession>A0A9F5IN85</accession>
<dbReference type="PANTHER" id="PTHR10517">
    <property type="entry name" value="FOLATE RECEPTOR"/>
    <property type="match status" value="1"/>
</dbReference>
<dbReference type="Proteomes" id="UP000695026">
    <property type="component" value="Unplaced"/>
</dbReference>
<dbReference type="KEGG" id="pbi:112541025"/>
<reference evidence="7" key="1">
    <citation type="submission" date="2025-08" db="UniProtKB">
        <authorList>
            <consortium name="RefSeq"/>
        </authorList>
    </citation>
    <scope>IDENTIFICATION</scope>
    <source>
        <tissue evidence="7">Liver</tissue>
    </source>
</reference>
<proteinExistence type="inferred from homology"/>
<dbReference type="AlphaFoldDB" id="A0A9F5IN85"/>
<dbReference type="OrthoDB" id="5982417at2759"/>
<dbReference type="GeneID" id="112541025"/>
<dbReference type="OMA" id="WYDACRE"/>
<dbReference type="RefSeq" id="XP_025024435.1">
    <property type="nucleotide sequence ID" value="XM_025168667.1"/>
</dbReference>
<organism evidence="6 7">
    <name type="scientific">Python bivittatus</name>
    <name type="common">Burmese python</name>
    <name type="synonym">Python molurus bivittatus</name>
    <dbReference type="NCBI Taxonomy" id="176946"/>
    <lineage>
        <taxon>Eukaryota</taxon>
        <taxon>Metazoa</taxon>
        <taxon>Chordata</taxon>
        <taxon>Craniata</taxon>
        <taxon>Vertebrata</taxon>
        <taxon>Euteleostomi</taxon>
        <taxon>Lepidosauria</taxon>
        <taxon>Squamata</taxon>
        <taxon>Bifurcata</taxon>
        <taxon>Unidentata</taxon>
        <taxon>Episquamata</taxon>
        <taxon>Toxicofera</taxon>
        <taxon>Serpentes</taxon>
        <taxon>Henophidia</taxon>
        <taxon>Pythonidae</taxon>
        <taxon>Python</taxon>
    </lineage>
</organism>
<keyword evidence="3" id="KW-1015">Disulfide bond</keyword>
<dbReference type="CTD" id="83546"/>
<dbReference type="GO" id="GO:0032217">
    <property type="term" value="F:riboflavin transmembrane transporter activity"/>
    <property type="evidence" value="ECO:0007669"/>
    <property type="project" value="TreeGrafter"/>
</dbReference>
<dbReference type="GO" id="GO:1902444">
    <property type="term" value="F:riboflavin binding"/>
    <property type="evidence" value="ECO:0007669"/>
    <property type="project" value="TreeGrafter"/>
</dbReference>
<dbReference type="Pfam" id="PF03024">
    <property type="entry name" value="Folate_rec"/>
    <property type="match status" value="1"/>
</dbReference>
<evidence type="ECO:0000259" key="5">
    <source>
        <dbReference type="Pfam" id="PF03024"/>
    </source>
</evidence>
<evidence type="ECO:0000256" key="4">
    <source>
        <dbReference type="SAM" id="SignalP"/>
    </source>
</evidence>
<name>A0A9F5IN85_PYTBI</name>
<feature type="domain" description="Folate receptor-like" evidence="5">
    <location>
        <begin position="31"/>
        <end position="186"/>
    </location>
</feature>
<comment type="similarity">
    <text evidence="1">Belongs to the folate receptor family.</text>
</comment>
<evidence type="ECO:0000313" key="6">
    <source>
        <dbReference type="Proteomes" id="UP000695026"/>
    </source>
</evidence>
<evidence type="ECO:0000256" key="1">
    <source>
        <dbReference type="ARBA" id="ARBA00007932"/>
    </source>
</evidence>
<dbReference type="GO" id="GO:0038023">
    <property type="term" value="F:signaling receptor activity"/>
    <property type="evidence" value="ECO:0007669"/>
    <property type="project" value="TreeGrafter"/>
</dbReference>
<gene>
    <name evidence="7" type="primary">RTBDN</name>
</gene>